<feature type="non-terminal residue" evidence="8">
    <location>
        <position position="1"/>
    </location>
</feature>
<feature type="compositionally biased region" description="Gly residues" evidence="6">
    <location>
        <begin position="594"/>
        <end position="603"/>
    </location>
</feature>
<dbReference type="GO" id="GO:0034162">
    <property type="term" value="P:toll-like receptor 9 signaling pathway"/>
    <property type="evidence" value="ECO:0007669"/>
    <property type="project" value="TreeGrafter"/>
</dbReference>
<name>A0A8X7X7Z6_POLSE</name>
<protein>
    <submittedName>
        <fullName evidence="8">UN93B protein</fullName>
    </submittedName>
</protein>
<comment type="similarity">
    <text evidence="2">Belongs to the unc-93 family.</text>
</comment>
<dbReference type="GO" id="GO:0006886">
    <property type="term" value="P:intracellular protein transport"/>
    <property type="evidence" value="ECO:0007669"/>
    <property type="project" value="TreeGrafter"/>
</dbReference>
<dbReference type="Proteomes" id="UP000886611">
    <property type="component" value="Unassembled WGS sequence"/>
</dbReference>
<evidence type="ECO:0000256" key="1">
    <source>
        <dbReference type="ARBA" id="ARBA00004141"/>
    </source>
</evidence>
<evidence type="ECO:0000313" key="8">
    <source>
        <dbReference type="EMBL" id="KAG2463920.1"/>
    </source>
</evidence>
<feature type="transmembrane region" description="Helical" evidence="7">
    <location>
        <begin position="401"/>
        <end position="420"/>
    </location>
</feature>
<dbReference type="GeneID" id="120538184"/>
<evidence type="ECO:0000313" key="9">
    <source>
        <dbReference type="Proteomes" id="UP000886611"/>
    </source>
</evidence>
<dbReference type="Gene3D" id="1.20.1250.20">
    <property type="entry name" value="MFS general substrate transporter like domains"/>
    <property type="match status" value="1"/>
</dbReference>
<feature type="transmembrane region" description="Helical" evidence="7">
    <location>
        <begin position="314"/>
        <end position="334"/>
    </location>
</feature>
<feature type="transmembrane region" description="Helical" evidence="7">
    <location>
        <begin position="84"/>
        <end position="105"/>
    </location>
</feature>
<keyword evidence="5 7" id="KW-0472">Membrane</keyword>
<feature type="compositionally biased region" description="Acidic residues" evidence="6">
    <location>
        <begin position="567"/>
        <end position="587"/>
    </location>
</feature>
<evidence type="ECO:0000256" key="7">
    <source>
        <dbReference type="SAM" id="Phobius"/>
    </source>
</evidence>
<dbReference type="GO" id="GO:0034138">
    <property type="term" value="P:toll-like receptor 3 signaling pathway"/>
    <property type="evidence" value="ECO:0007669"/>
    <property type="project" value="TreeGrafter"/>
</dbReference>
<dbReference type="RefSeq" id="XP_039623566.1">
    <property type="nucleotide sequence ID" value="XM_039767632.1"/>
</dbReference>
<feature type="transmembrane region" description="Helical" evidence="7">
    <location>
        <begin position="492"/>
        <end position="512"/>
    </location>
</feature>
<feature type="transmembrane region" description="Helical" evidence="7">
    <location>
        <begin position="161"/>
        <end position="179"/>
    </location>
</feature>
<feature type="transmembrane region" description="Helical" evidence="7">
    <location>
        <begin position="135"/>
        <end position="154"/>
    </location>
</feature>
<proteinExistence type="inferred from homology"/>
<keyword evidence="4 7" id="KW-1133">Transmembrane helix</keyword>
<dbReference type="GO" id="GO:0016020">
    <property type="term" value="C:membrane"/>
    <property type="evidence" value="ECO:0007669"/>
    <property type="project" value="UniProtKB-SubCell"/>
</dbReference>
<dbReference type="EMBL" id="JAATIS010003638">
    <property type="protein sequence ID" value="KAG2463920.1"/>
    <property type="molecule type" value="Genomic_DNA"/>
</dbReference>
<feature type="transmembrane region" description="Helical" evidence="7">
    <location>
        <begin position="185"/>
        <end position="207"/>
    </location>
</feature>
<evidence type="ECO:0000256" key="4">
    <source>
        <dbReference type="ARBA" id="ARBA00022989"/>
    </source>
</evidence>
<evidence type="ECO:0000256" key="6">
    <source>
        <dbReference type="SAM" id="MobiDB-lite"/>
    </source>
</evidence>
<feature type="non-terminal residue" evidence="8">
    <location>
        <position position="632"/>
    </location>
</feature>
<feature type="region of interest" description="Disordered" evidence="6">
    <location>
        <begin position="560"/>
        <end position="632"/>
    </location>
</feature>
<keyword evidence="9" id="KW-1185">Reference proteome</keyword>
<sequence>MAAPCSGVDGRATQSVDNIYTEAQLASCNSMDNLMNTQASATGANTSELPEIGEAQIDDFLGPNQTYNEEEEERKYFRRKRLAVIKNVLSASIGGMLIYGVYLGLLQMQLILHYDETYREVKYGNLGLQDIDDKMLMGINVTPVVALLYTPVLIRFLGTKWMMFLAAGIYALFVSTNYWERYYTLVPSAVAIGVAIVPFWASMGNYITRMAQKYYEFVNYKQENVQEQRPLPKGACHRYIIIFNSVFYFFFHLSFVCAEMPMVFFLKSYLSNGNHTLFNVKDCGANSKGMIEGLNKTILSSLPRSISLIEVESVLMGVAFISMLMILILCGSAYQPTEEIDLRSIGWGNIFQLPFKHMRDYRLRHLFPFFIYSGFEVLFACTGFALGYGVCVLGLESFSNIIITFGLSAAIFSLLSVSLLHLRRQVILLSGALVHVILIVILFIWSPSRGKALNEPFILILAALWGLGSALNKTGLSTLLGMLYEDKERQDFIFTIYHWWQAMAIFVVYLWAGLPMKAKLSIMLVTLIISSLSYWWMERRLAQRDPFRIPRIPRPKHKVKGYRYMEEENSDESDSEKDGEKEGDDGDTSSFVGGEEGGGGLEGQDGHGHKRRRVAAYEQAQETEEQEEPAVA</sequence>
<feature type="transmembrane region" description="Helical" evidence="7">
    <location>
        <begin position="518"/>
        <end position="537"/>
    </location>
</feature>
<dbReference type="GO" id="GO:0005768">
    <property type="term" value="C:endosome"/>
    <property type="evidence" value="ECO:0007669"/>
    <property type="project" value="TreeGrafter"/>
</dbReference>
<dbReference type="SUPFAM" id="SSF103473">
    <property type="entry name" value="MFS general substrate transporter"/>
    <property type="match status" value="1"/>
</dbReference>
<gene>
    <name evidence="8" type="primary">Unc93b1</name>
    <name evidence="8" type="ORF">GTO96_0003758</name>
</gene>
<evidence type="ECO:0000256" key="3">
    <source>
        <dbReference type="ARBA" id="ARBA00022692"/>
    </source>
</evidence>
<dbReference type="GO" id="GO:0002224">
    <property type="term" value="P:toll-like receptor signaling pathway"/>
    <property type="evidence" value="ECO:0007669"/>
    <property type="project" value="InterPro"/>
</dbReference>
<dbReference type="CDD" id="cd17408">
    <property type="entry name" value="MFS_unc93B1"/>
    <property type="match status" value="1"/>
</dbReference>
<dbReference type="InterPro" id="IPR010291">
    <property type="entry name" value="Ion_channel_UNC-93"/>
</dbReference>
<organism evidence="8 9">
    <name type="scientific">Polypterus senegalus</name>
    <name type="common">Senegal bichir</name>
    <dbReference type="NCBI Taxonomy" id="55291"/>
    <lineage>
        <taxon>Eukaryota</taxon>
        <taxon>Metazoa</taxon>
        <taxon>Chordata</taxon>
        <taxon>Craniata</taxon>
        <taxon>Vertebrata</taxon>
        <taxon>Euteleostomi</taxon>
        <taxon>Actinopterygii</taxon>
        <taxon>Polypteriformes</taxon>
        <taxon>Polypteridae</taxon>
        <taxon>Polypterus</taxon>
    </lineage>
</organism>
<accession>A0A8X7X7Z6</accession>
<dbReference type="GO" id="GO:0034154">
    <property type="term" value="P:toll-like receptor 7 signaling pathway"/>
    <property type="evidence" value="ECO:0007669"/>
    <property type="project" value="TreeGrafter"/>
</dbReference>
<reference evidence="8 9" key="1">
    <citation type="journal article" date="2021" name="Cell">
        <title>Tracing the genetic footprints of vertebrate landing in non-teleost ray-finned fishes.</title>
        <authorList>
            <person name="Bi X."/>
            <person name="Wang K."/>
            <person name="Yang L."/>
            <person name="Pan H."/>
            <person name="Jiang H."/>
            <person name="Wei Q."/>
            <person name="Fang M."/>
            <person name="Yu H."/>
            <person name="Zhu C."/>
            <person name="Cai Y."/>
            <person name="He Y."/>
            <person name="Gan X."/>
            <person name="Zeng H."/>
            <person name="Yu D."/>
            <person name="Zhu Y."/>
            <person name="Jiang H."/>
            <person name="Qiu Q."/>
            <person name="Yang H."/>
            <person name="Zhang Y.E."/>
            <person name="Wang W."/>
            <person name="Zhu M."/>
            <person name="He S."/>
            <person name="Zhang G."/>
        </authorList>
    </citation>
    <scope>NUCLEOTIDE SEQUENCE [LARGE SCALE GENOMIC DNA]</scope>
    <source>
        <strain evidence="8">Bchr_013</strain>
    </source>
</reference>
<feature type="compositionally biased region" description="Acidic residues" evidence="6">
    <location>
        <begin position="621"/>
        <end position="632"/>
    </location>
</feature>
<dbReference type="PANTHER" id="PTHR46744">
    <property type="entry name" value="PROTEIN UNC-93 HOMOLOG B1"/>
    <property type="match status" value="1"/>
</dbReference>
<dbReference type="Pfam" id="PF05978">
    <property type="entry name" value="UNC-93"/>
    <property type="match status" value="2"/>
</dbReference>
<dbReference type="AlphaFoldDB" id="A0A8X7X7Z6"/>
<feature type="transmembrane region" description="Helical" evidence="7">
    <location>
        <begin position="366"/>
        <end position="395"/>
    </location>
</feature>
<dbReference type="RefSeq" id="XP_039623567.1">
    <property type="nucleotide sequence ID" value="XM_039767633.1"/>
</dbReference>
<feature type="transmembrane region" description="Helical" evidence="7">
    <location>
        <begin position="457"/>
        <end position="480"/>
    </location>
</feature>
<feature type="transmembrane region" description="Helical" evidence="7">
    <location>
        <begin position="427"/>
        <end position="445"/>
    </location>
</feature>
<dbReference type="PANTHER" id="PTHR46744:SF1">
    <property type="entry name" value="PROTEIN UNC-93 HOMOLOG B1"/>
    <property type="match status" value="1"/>
</dbReference>
<comment type="caution">
    <text evidence="8">The sequence shown here is derived from an EMBL/GenBank/DDBJ whole genome shotgun (WGS) entry which is preliminary data.</text>
</comment>
<dbReference type="InterPro" id="IPR043268">
    <property type="entry name" value="UNC93B1"/>
</dbReference>
<dbReference type="GO" id="GO:0005764">
    <property type="term" value="C:lysosome"/>
    <property type="evidence" value="ECO:0007669"/>
    <property type="project" value="TreeGrafter"/>
</dbReference>
<comment type="subcellular location">
    <subcellularLocation>
        <location evidence="1">Membrane</location>
        <topology evidence="1">Multi-pass membrane protein</topology>
    </subcellularLocation>
</comment>
<dbReference type="InterPro" id="IPR036259">
    <property type="entry name" value="MFS_trans_sf"/>
</dbReference>
<evidence type="ECO:0000256" key="5">
    <source>
        <dbReference type="ARBA" id="ARBA00023136"/>
    </source>
</evidence>
<keyword evidence="3 7" id="KW-0812">Transmembrane</keyword>
<feature type="transmembrane region" description="Helical" evidence="7">
    <location>
        <begin position="239"/>
        <end position="266"/>
    </location>
</feature>
<dbReference type="GO" id="GO:0035325">
    <property type="term" value="F:Toll-like receptor binding"/>
    <property type="evidence" value="ECO:0007669"/>
    <property type="project" value="InterPro"/>
</dbReference>
<dbReference type="OrthoDB" id="10010517at2759"/>
<evidence type="ECO:0000256" key="2">
    <source>
        <dbReference type="ARBA" id="ARBA00009172"/>
    </source>
</evidence>